<feature type="region of interest" description="Disordered" evidence="1">
    <location>
        <begin position="1"/>
        <end position="24"/>
    </location>
</feature>
<dbReference type="AlphaFoldDB" id="A0A4Z2I6G4"/>
<name>A0A4Z2I6G4_9TELE</name>
<sequence length="229" mass="25450">MDKEAWPETKEAWPETKEAWPETKRSLSSLDAECRGVPAVCDGECSEKEEEEREVASLCRSSTLLWSSALKNSSSFRVWWTGTWNTGEPQTGQRSTDGSEESHRRYLRPHARVPAGVVTGPQLQVSGGDQRTQDVVLVVHEEGDHSDTVALCTSCSARSCSLLYRKVPNRQLYSASLSSLSSTSDLWVRYLSGHLPDAVDELDEERRALRVGVVLVSVTDALQRQEAQV</sequence>
<proteinExistence type="predicted"/>
<organism evidence="2 3">
    <name type="scientific">Liparis tanakae</name>
    <name type="common">Tanaka's snailfish</name>
    <dbReference type="NCBI Taxonomy" id="230148"/>
    <lineage>
        <taxon>Eukaryota</taxon>
        <taxon>Metazoa</taxon>
        <taxon>Chordata</taxon>
        <taxon>Craniata</taxon>
        <taxon>Vertebrata</taxon>
        <taxon>Euteleostomi</taxon>
        <taxon>Actinopterygii</taxon>
        <taxon>Neopterygii</taxon>
        <taxon>Teleostei</taxon>
        <taxon>Neoteleostei</taxon>
        <taxon>Acanthomorphata</taxon>
        <taxon>Eupercaria</taxon>
        <taxon>Perciformes</taxon>
        <taxon>Cottioidei</taxon>
        <taxon>Cottales</taxon>
        <taxon>Liparidae</taxon>
        <taxon>Liparis</taxon>
    </lineage>
</organism>
<dbReference type="Proteomes" id="UP000314294">
    <property type="component" value="Unassembled WGS sequence"/>
</dbReference>
<evidence type="ECO:0000313" key="3">
    <source>
        <dbReference type="Proteomes" id="UP000314294"/>
    </source>
</evidence>
<gene>
    <name evidence="2" type="ORF">EYF80_016232</name>
</gene>
<dbReference type="EMBL" id="SRLO01000123">
    <property type="protein sequence ID" value="TNN73637.1"/>
    <property type="molecule type" value="Genomic_DNA"/>
</dbReference>
<reference evidence="2 3" key="1">
    <citation type="submission" date="2019-03" db="EMBL/GenBank/DDBJ databases">
        <title>First draft genome of Liparis tanakae, snailfish: a comprehensive survey of snailfish specific genes.</title>
        <authorList>
            <person name="Kim W."/>
            <person name="Song I."/>
            <person name="Jeong J.-H."/>
            <person name="Kim D."/>
            <person name="Kim S."/>
            <person name="Ryu S."/>
            <person name="Song J.Y."/>
            <person name="Lee S.K."/>
        </authorList>
    </citation>
    <scope>NUCLEOTIDE SEQUENCE [LARGE SCALE GENOMIC DNA]</scope>
    <source>
        <tissue evidence="2">Muscle</tissue>
    </source>
</reference>
<comment type="caution">
    <text evidence="2">The sequence shown here is derived from an EMBL/GenBank/DDBJ whole genome shotgun (WGS) entry which is preliminary data.</text>
</comment>
<protein>
    <submittedName>
        <fullName evidence="2">Uncharacterized protein</fullName>
    </submittedName>
</protein>
<accession>A0A4Z2I6G4</accession>
<evidence type="ECO:0000313" key="2">
    <source>
        <dbReference type="EMBL" id="TNN73637.1"/>
    </source>
</evidence>
<evidence type="ECO:0000256" key="1">
    <source>
        <dbReference type="SAM" id="MobiDB-lite"/>
    </source>
</evidence>
<keyword evidence="3" id="KW-1185">Reference proteome</keyword>